<evidence type="ECO:0000313" key="2">
    <source>
        <dbReference type="Proteomes" id="UP000434582"/>
    </source>
</evidence>
<protein>
    <submittedName>
        <fullName evidence="1">Toxin-antitoxin system HicB family antitoxin</fullName>
    </submittedName>
</protein>
<dbReference type="Proteomes" id="UP000434582">
    <property type="component" value="Unassembled WGS sequence"/>
</dbReference>
<evidence type="ECO:0000313" key="1">
    <source>
        <dbReference type="EMBL" id="MQX36545.1"/>
    </source>
</evidence>
<keyword evidence="2" id="KW-1185">Reference proteome</keyword>
<proteinExistence type="predicted"/>
<organism evidence="1 2">
    <name type="scientific">Roseospira navarrensis</name>
    <dbReference type="NCBI Taxonomy" id="140058"/>
    <lineage>
        <taxon>Bacteria</taxon>
        <taxon>Pseudomonadati</taxon>
        <taxon>Pseudomonadota</taxon>
        <taxon>Alphaproteobacteria</taxon>
        <taxon>Rhodospirillales</taxon>
        <taxon>Rhodospirillaceae</taxon>
        <taxon>Roseospira</taxon>
    </lineage>
</organism>
<dbReference type="AlphaFoldDB" id="A0A7X1ZDH6"/>
<name>A0A7X1ZDH6_9PROT</name>
<gene>
    <name evidence="1" type="ORF">GHC57_08450</name>
</gene>
<reference evidence="1 2" key="1">
    <citation type="submission" date="2019-10" db="EMBL/GenBank/DDBJ databases">
        <title>Draft whole-genome sequence of the purple nonsulfur photosynthetic bacterium Roseospira navarrensis DSM 15114.</title>
        <authorList>
            <person name="Kyndt J.A."/>
            <person name="Meyer T.E."/>
        </authorList>
    </citation>
    <scope>NUCLEOTIDE SEQUENCE [LARGE SCALE GENOMIC DNA]</scope>
    <source>
        <strain evidence="1 2">DSM 15114</strain>
    </source>
</reference>
<sequence>MTIHVSDGTRQRLEDLARRRGTSIDRLIDDMATEMLAEADAEARFQARAMRGAGRAAEGLRLLARARDAAGEA</sequence>
<dbReference type="OrthoDB" id="598413at2"/>
<dbReference type="EMBL" id="WIVE01000021">
    <property type="protein sequence ID" value="MQX36545.1"/>
    <property type="molecule type" value="Genomic_DNA"/>
</dbReference>
<comment type="caution">
    <text evidence="1">The sequence shown here is derived from an EMBL/GenBank/DDBJ whole genome shotgun (WGS) entry which is preliminary data.</text>
</comment>
<accession>A0A7X1ZDH6</accession>